<reference evidence="6" key="1">
    <citation type="journal article" date="2019" name="PLoS Negl. Trop. Dis.">
        <title>Revisiting the worldwide diversity of Leptospira species in the environment.</title>
        <authorList>
            <person name="Vincent A.T."/>
            <person name="Schiettekatte O."/>
            <person name="Bourhy P."/>
            <person name="Veyrier F.J."/>
            <person name="Picardeau M."/>
        </authorList>
    </citation>
    <scope>NUCLEOTIDE SEQUENCE [LARGE SCALE GENOMIC DNA]</scope>
    <source>
        <strain evidence="6">201702476</strain>
    </source>
</reference>
<dbReference type="AlphaFoldDB" id="A0A4V3JQV7"/>
<keyword evidence="7" id="KW-1185">Reference proteome</keyword>
<evidence type="ECO:0000256" key="2">
    <source>
        <dbReference type="ARBA" id="ARBA00022692"/>
    </source>
</evidence>
<dbReference type="InterPro" id="IPR051598">
    <property type="entry name" value="TSUP/Inactive_protease-like"/>
</dbReference>
<feature type="transmembrane region" description="Helical" evidence="5">
    <location>
        <begin position="131"/>
        <end position="160"/>
    </location>
</feature>
<feature type="transmembrane region" description="Helical" evidence="5">
    <location>
        <begin position="6"/>
        <end position="31"/>
    </location>
</feature>
<dbReference type="Pfam" id="PF01925">
    <property type="entry name" value="TauE"/>
    <property type="match status" value="1"/>
</dbReference>
<organism evidence="6 7">
    <name type="scientific">Leptospira ognonensis</name>
    <dbReference type="NCBI Taxonomy" id="2484945"/>
    <lineage>
        <taxon>Bacteria</taxon>
        <taxon>Pseudomonadati</taxon>
        <taxon>Spirochaetota</taxon>
        <taxon>Spirochaetia</taxon>
        <taxon>Leptospirales</taxon>
        <taxon>Leptospiraceae</taxon>
        <taxon>Leptospira</taxon>
    </lineage>
</organism>
<keyword evidence="5" id="KW-1003">Cell membrane</keyword>
<evidence type="ECO:0000256" key="3">
    <source>
        <dbReference type="ARBA" id="ARBA00022989"/>
    </source>
</evidence>
<evidence type="ECO:0000313" key="6">
    <source>
        <dbReference type="EMBL" id="TGL57076.1"/>
    </source>
</evidence>
<dbReference type="PANTHER" id="PTHR43701">
    <property type="entry name" value="MEMBRANE TRANSPORTER PROTEIN MJ0441-RELATED"/>
    <property type="match status" value="1"/>
</dbReference>
<name>A0A4V3JQV7_9LEPT</name>
<comment type="caution">
    <text evidence="6">The sequence shown here is derived from an EMBL/GenBank/DDBJ whole genome shotgun (WGS) entry which is preliminary data.</text>
</comment>
<comment type="subcellular location">
    <subcellularLocation>
        <location evidence="5">Cell membrane</location>
        <topology evidence="5">Multi-pass membrane protein</topology>
    </subcellularLocation>
    <subcellularLocation>
        <location evidence="1">Membrane</location>
        <topology evidence="1">Multi-pass membrane protein</topology>
    </subcellularLocation>
</comment>
<dbReference type="Proteomes" id="UP000297693">
    <property type="component" value="Unassembled WGS sequence"/>
</dbReference>
<comment type="similarity">
    <text evidence="5">Belongs to the 4-toluene sulfonate uptake permease (TSUP) (TC 2.A.102) family.</text>
</comment>
<gene>
    <name evidence="6" type="ORF">EHQ58_14885</name>
</gene>
<protein>
    <recommendedName>
        <fullName evidence="5">Probable membrane transporter protein</fullName>
    </recommendedName>
</protein>
<proteinExistence type="inferred from homology"/>
<accession>A0A4V3JQV7</accession>
<feature type="transmembrane region" description="Helical" evidence="5">
    <location>
        <begin position="92"/>
        <end position="111"/>
    </location>
</feature>
<feature type="transmembrane region" description="Helical" evidence="5">
    <location>
        <begin position="67"/>
        <end position="85"/>
    </location>
</feature>
<dbReference type="InterPro" id="IPR002781">
    <property type="entry name" value="TM_pro_TauE-like"/>
</dbReference>
<evidence type="ECO:0000313" key="7">
    <source>
        <dbReference type="Proteomes" id="UP000297693"/>
    </source>
</evidence>
<evidence type="ECO:0000256" key="5">
    <source>
        <dbReference type="RuleBase" id="RU363041"/>
    </source>
</evidence>
<evidence type="ECO:0000256" key="4">
    <source>
        <dbReference type="ARBA" id="ARBA00023136"/>
    </source>
</evidence>
<feature type="transmembrane region" description="Helical" evidence="5">
    <location>
        <begin position="43"/>
        <end position="61"/>
    </location>
</feature>
<feature type="transmembrane region" description="Helical" evidence="5">
    <location>
        <begin position="167"/>
        <end position="186"/>
    </location>
</feature>
<dbReference type="OrthoDB" id="7031597at2"/>
<evidence type="ECO:0000256" key="1">
    <source>
        <dbReference type="ARBA" id="ARBA00004141"/>
    </source>
</evidence>
<keyword evidence="4 5" id="KW-0472">Membrane</keyword>
<feature type="transmembrane region" description="Helical" evidence="5">
    <location>
        <begin position="227"/>
        <end position="245"/>
    </location>
</feature>
<feature type="transmembrane region" description="Helical" evidence="5">
    <location>
        <begin position="198"/>
        <end position="215"/>
    </location>
</feature>
<dbReference type="RefSeq" id="WP_135624704.1">
    <property type="nucleotide sequence ID" value="NZ_RQGD01000039.1"/>
</dbReference>
<keyword evidence="3 5" id="KW-1133">Transmembrane helix</keyword>
<dbReference type="EMBL" id="RQGD01000039">
    <property type="protein sequence ID" value="TGL57076.1"/>
    <property type="molecule type" value="Genomic_DNA"/>
</dbReference>
<dbReference type="GO" id="GO:0005886">
    <property type="term" value="C:plasma membrane"/>
    <property type="evidence" value="ECO:0007669"/>
    <property type="project" value="UniProtKB-SubCell"/>
</dbReference>
<keyword evidence="2 5" id="KW-0812">Transmembrane</keyword>
<sequence length="249" mass="27602">MSALWIGIIIGFVMGLTGSGGALISIPLFILNFEMTLKEATSFSLVAVALSAFFNLLTQWEEVDLKLALWIIPFSIISSFLFIPVKVLLSEWIIFILLFVVSLFGLISVWWPNKNKNDSRIRKENIPILGSMLGVALGILTTLTGLGGGVLMMPALISFFQFPHEKAVATSLLPIFVTSVAAFLFQWKDGLQLPEPKLFFYLFMGILLVAILFPILTRNIPKTFTLLLRKISFSLIAIFSLSSILEALP</sequence>
<dbReference type="PANTHER" id="PTHR43701:SF2">
    <property type="entry name" value="MEMBRANE TRANSPORTER PROTEIN YJNA-RELATED"/>
    <property type="match status" value="1"/>
</dbReference>